<organism evidence="2 3">
    <name type="scientific">Pochonia chlamydosporia 170</name>
    <dbReference type="NCBI Taxonomy" id="1380566"/>
    <lineage>
        <taxon>Eukaryota</taxon>
        <taxon>Fungi</taxon>
        <taxon>Dikarya</taxon>
        <taxon>Ascomycota</taxon>
        <taxon>Pezizomycotina</taxon>
        <taxon>Sordariomycetes</taxon>
        <taxon>Hypocreomycetidae</taxon>
        <taxon>Hypocreales</taxon>
        <taxon>Clavicipitaceae</taxon>
        <taxon>Pochonia</taxon>
    </lineage>
</organism>
<dbReference type="Proteomes" id="UP000078397">
    <property type="component" value="Unassembled WGS sequence"/>
</dbReference>
<feature type="transmembrane region" description="Helical" evidence="1">
    <location>
        <begin position="12"/>
        <end position="33"/>
    </location>
</feature>
<comment type="caution">
    <text evidence="2">The sequence shown here is derived from an EMBL/GenBank/DDBJ whole genome shotgun (WGS) entry which is preliminary data.</text>
</comment>
<keyword evidence="3" id="KW-1185">Reference proteome</keyword>
<dbReference type="RefSeq" id="XP_022284432.1">
    <property type="nucleotide sequence ID" value="XM_022428883.1"/>
</dbReference>
<gene>
    <name evidence="2" type="ORF">VFPPC_13552</name>
</gene>
<dbReference type="GeneID" id="28855321"/>
<feature type="transmembrane region" description="Helical" evidence="1">
    <location>
        <begin position="72"/>
        <end position="95"/>
    </location>
</feature>
<accession>A0A179FQR6</accession>
<evidence type="ECO:0000313" key="2">
    <source>
        <dbReference type="EMBL" id="OAQ67608.2"/>
    </source>
</evidence>
<name>A0A179FQR6_METCM</name>
<keyword evidence="1" id="KW-0472">Membrane</keyword>
<proteinExistence type="predicted"/>
<feature type="transmembrane region" description="Helical" evidence="1">
    <location>
        <begin position="39"/>
        <end position="60"/>
    </location>
</feature>
<evidence type="ECO:0000256" key="1">
    <source>
        <dbReference type="SAM" id="Phobius"/>
    </source>
</evidence>
<keyword evidence="1" id="KW-0812">Transmembrane</keyword>
<dbReference type="EMBL" id="LSBJ02000003">
    <property type="protein sequence ID" value="OAQ67608.2"/>
    <property type="molecule type" value="Genomic_DNA"/>
</dbReference>
<dbReference type="KEGG" id="pchm:VFPPC_13552"/>
<reference evidence="2 3" key="1">
    <citation type="journal article" date="2016" name="PLoS Pathog.">
        <title>Biosynthesis of antibiotic leucinostatins in bio-control fungus Purpureocillium lilacinum and their inhibition on phytophthora revealed by genome mining.</title>
        <authorList>
            <person name="Wang G."/>
            <person name="Liu Z."/>
            <person name="Lin R."/>
            <person name="Li E."/>
            <person name="Mao Z."/>
            <person name="Ling J."/>
            <person name="Yang Y."/>
            <person name="Yin W.B."/>
            <person name="Xie B."/>
        </authorList>
    </citation>
    <scope>NUCLEOTIDE SEQUENCE [LARGE SCALE GENOMIC DNA]</scope>
    <source>
        <strain evidence="2">170</strain>
    </source>
</reference>
<sequence length="118" mass="12834">MDKLKSFDKRFFLRVGSALLAFTAMISAFSAIAKKDWGLALGLGVVGFLGLAENLIVAFLRKRGIGSTNNRLHAALDIAVTVLWAILPFGLVIFWQSQLKNGKADRANEGSVLRLIVC</sequence>
<evidence type="ECO:0000313" key="3">
    <source>
        <dbReference type="Proteomes" id="UP000078397"/>
    </source>
</evidence>
<protein>
    <submittedName>
        <fullName evidence="2">Uncharacterized protein</fullName>
    </submittedName>
</protein>
<keyword evidence="1" id="KW-1133">Transmembrane helix</keyword>
<dbReference type="AlphaFoldDB" id="A0A179FQR6"/>